<name>A0A158L571_9BURK</name>
<dbReference type="InterPro" id="IPR007251">
    <property type="entry name" value="Iron_permease_Fet4"/>
</dbReference>
<evidence type="ECO:0000256" key="2">
    <source>
        <dbReference type="SAM" id="Phobius"/>
    </source>
</evidence>
<feature type="transmembrane region" description="Helical" evidence="2">
    <location>
        <begin position="101"/>
        <end position="120"/>
    </location>
</feature>
<sequence length="199" mass="21692">MIVDTIYLDLPGQTVGVGAAAGFSLSATRPILPLRLRGPPVKSLGDRRKTSYAFCSRCGSILLKSELLYPTGRLARHLCMAVLTVVAWVVTGPMFHYSDGWQLVINTGTTVVTFLMVFLLQQRQNKDSVALHLKLNELLSSHRAASNQLIGIEDASEDELRRLAAAYLRLSTKRTYEVASPTPEQLSPAEPVQTAPDGG</sequence>
<evidence type="ECO:0000313" key="4">
    <source>
        <dbReference type="Proteomes" id="UP000055019"/>
    </source>
</evidence>
<gene>
    <name evidence="3" type="ORF">AWB74_08596</name>
</gene>
<dbReference type="GO" id="GO:0055085">
    <property type="term" value="P:transmembrane transport"/>
    <property type="evidence" value="ECO:0007669"/>
    <property type="project" value="InterPro"/>
</dbReference>
<dbReference type="Pfam" id="PF04120">
    <property type="entry name" value="Iron_permease"/>
    <property type="match status" value="1"/>
</dbReference>
<proteinExistence type="predicted"/>
<evidence type="ECO:0000256" key="1">
    <source>
        <dbReference type="SAM" id="MobiDB-lite"/>
    </source>
</evidence>
<keyword evidence="2" id="KW-1133">Transmembrane helix</keyword>
<dbReference type="Proteomes" id="UP000055019">
    <property type="component" value="Unassembled WGS sequence"/>
</dbReference>
<accession>A0A158L571</accession>
<keyword evidence="2" id="KW-0812">Transmembrane</keyword>
<feature type="region of interest" description="Disordered" evidence="1">
    <location>
        <begin position="179"/>
        <end position="199"/>
    </location>
</feature>
<protein>
    <submittedName>
        <fullName evidence="3">Low affinity iron permease</fullName>
    </submittedName>
</protein>
<keyword evidence="4" id="KW-1185">Reference proteome</keyword>
<keyword evidence="2" id="KW-0472">Membrane</keyword>
<organism evidence="3 4">
    <name type="scientific">Caballeronia arvi</name>
    <dbReference type="NCBI Taxonomy" id="1777135"/>
    <lineage>
        <taxon>Bacteria</taxon>
        <taxon>Pseudomonadati</taxon>
        <taxon>Pseudomonadota</taxon>
        <taxon>Betaproteobacteria</taxon>
        <taxon>Burkholderiales</taxon>
        <taxon>Burkholderiaceae</taxon>
        <taxon>Caballeronia</taxon>
    </lineage>
</organism>
<reference evidence="3" key="1">
    <citation type="submission" date="2016-01" db="EMBL/GenBank/DDBJ databases">
        <authorList>
            <person name="Peeters C."/>
        </authorList>
    </citation>
    <scope>NUCLEOTIDE SEQUENCE [LARGE SCALE GENOMIC DNA]</scope>
    <source>
        <strain evidence="3">LMG 29317</strain>
    </source>
</reference>
<dbReference type="EMBL" id="FCOM02000136">
    <property type="protein sequence ID" value="SAL88506.1"/>
    <property type="molecule type" value="Genomic_DNA"/>
</dbReference>
<evidence type="ECO:0000313" key="3">
    <source>
        <dbReference type="EMBL" id="SAL88506.1"/>
    </source>
</evidence>
<comment type="caution">
    <text evidence="3">The sequence shown here is derived from an EMBL/GenBank/DDBJ whole genome shotgun (WGS) entry which is preliminary data.</text>
</comment>
<feature type="transmembrane region" description="Helical" evidence="2">
    <location>
        <begin position="74"/>
        <end position="95"/>
    </location>
</feature>
<dbReference type="AlphaFoldDB" id="A0A158L571"/>